<dbReference type="PRINTS" id="PR00420">
    <property type="entry name" value="RNGMNOXGNASE"/>
</dbReference>
<dbReference type="PANTHER" id="PTHR13789">
    <property type="entry name" value="MONOOXYGENASE"/>
    <property type="match status" value="1"/>
</dbReference>
<dbReference type="GO" id="GO:0071949">
    <property type="term" value="F:FAD binding"/>
    <property type="evidence" value="ECO:0007669"/>
    <property type="project" value="InterPro"/>
</dbReference>
<dbReference type="AlphaFoldDB" id="A0A0K1PZZ0"/>
<evidence type="ECO:0000256" key="2">
    <source>
        <dbReference type="ARBA" id="ARBA00023033"/>
    </source>
</evidence>
<protein>
    <submittedName>
        <fullName evidence="4">Salicylate hydroxylase</fullName>
    </submittedName>
</protein>
<keyword evidence="1" id="KW-0560">Oxidoreductase</keyword>
<keyword evidence="2" id="KW-0503">Monooxygenase</keyword>
<dbReference type="Pfam" id="PF01494">
    <property type="entry name" value="FAD_binding_3"/>
    <property type="match status" value="1"/>
</dbReference>
<accession>A0A0K1PZZ0</accession>
<dbReference type="PATRIC" id="fig|1391654.3.peg.5699"/>
<reference evidence="4 5" key="1">
    <citation type="submission" date="2015-08" db="EMBL/GenBank/DDBJ databases">
        <authorList>
            <person name="Babu N.S."/>
            <person name="Beckwith C.J."/>
            <person name="Beseler K.G."/>
            <person name="Brison A."/>
            <person name="Carone J.V."/>
            <person name="Caskin T.P."/>
            <person name="Diamond M."/>
            <person name="Durham M.E."/>
            <person name="Foxe J.M."/>
            <person name="Go M."/>
            <person name="Henderson B.A."/>
            <person name="Jones I.B."/>
            <person name="McGettigan J.A."/>
            <person name="Micheletti S.J."/>
            <person name="Nasrallah M.E."/>
            <person name="Ortiz D."/>
            <person name="Piller C.R."/>
            <person name="Privatt S.R."/>
            <person name="Schneider S.L."/>
            <person name="Sharp S."/>
            <person name="Smith T.C."/>
            <person name="Stanton J.D."/>
            <person name="Ullery H.E."/>
            <person name="Wilson R.J."/>
            <person name="Serrano M.G."/>
            <person name="Buck G."/>
            <person name="Lee V."/>
            <person name="Wang Y."/>
            <person name="Carvalho R."/>
            <person name="Voegtly L."/>
            <person name="Shi R."/>
            <person name="Duckworth R."/>
            <person name="Johnson A."/>
            <person name="Loviza R."/>
            <person name="Walstead R."/>
            <person name="Shah Z."/>
            <person name="Kiflezghi M."/>
            <person name="Wade K."/>
            <person name="Ball S.L."/>
            <person name="Bradley K.W."/>
            <person name="Asai D.J."/>
            <person name="Bowman C.A."/>
            <person name="Russell D.A."/>
            <person name="Pope W.H."/>
            <person name="Jacobs-Sera D."/>
            <person name="Hendrix R.W."/>
            <person name="Hatfull G.F."/>
        </authorList>
    </citation>
    <scope>NUCLEOTIDE SEQUENCE [LARGE SCALE GENOMIC DNA]</scope>
    <source>
        <strain evidence="4 5">DSM 27648</strain>
    </source>
</reference>
<sequence length="389" mass="43147">MKIQAHDGGLDVLVQGAGIGGLTLAVAAVKKGLSVKVVERSPGLSEIGAGIWMAPNPMQVFRHLGLDEKIRAVSWPIRRLSLRDHTGSALQDVALDEVARDFGFELQATHRARLQRVLFDALPAGTVEFGSEIVECRQDAHSVVSTSSGGASVRSRLLVGADGLNSRVREWVFRSAEKRYSGTSSYRAITVLEEDLLGDDHASIEVWAPGCRLGCSRISAREYYWYLTFDAPQAERTSPEQNWAHAKELCERFFPRLVMLVDRCEPADVIRTDISDLRTIPVWHEARIGLLGDAAHATTPNLGQGGAQAVEDAWVLAEELSTHGLFPEALDAYQRRRAAKTQWVASTSWQIGKLCHIENPVLRWLRNTSLRGAPKSYQTKQWQRLYTLS</sequence>
<dbReference type="RefSeq" id="WP_146650114.1">
    <property type="nucleotide sequence ID" value="NZ_CP012333.1"/>
</dbReference>
<dbReference type="InterPro" id="IPR002938">
    <property type="entry name" value="FAD-bd"/>
</dbReference>
<proteinExistence type="predicted"/>
<dbReference type="KEGG" id="llu:AKJ09_05620"/>
<dbReference type="EMBL" id="CP012333">
    <property type="protein sequence ID" value="AKU98956.1"/>
    <property type="molecule type" value="Genomic_DNA"/>
</dbReference>
<dbReference type="PANTHER" id="PTHR13789:SF309">
    <property type="entry name" value="PUTATIVE (AFU_ORTHOLOGUE AFUA_6G14510)-RELATED"/>
    <property type="match status" value="1"/>
</dbReference>
<dbReference type="GO" id="GO:0004497">
    <property type="term" value="F:monooxygenase activity"/>
    <property type="evidence" value="ECO:0007669"/>
    <property type="project" value="UniProtKB-KW"/>
</dbReference>
<evidence type="ECO:0000313" key="5">
    <source>
        <dbReference type="Proteomes" id="UP000064967"/>
    </source>
</evidence>
<gene>
    <name evidence="4" type="ORF">AKJ09_05620</name>
</gene>
<keyword evidence="5" id="KW-1185">Reference proteome</keyword>
<evidence type="ECO:0000259" key="3">
    <source>
        <dbReference type="Pfam" id="PF01494"/>
    </source>
</evidence>
<evidence type="ECO:0000256" key="1">
    <source>
        <dbReference type="ARBA" id="ARBA00023002"/>
    </source>
</evidence>
<dbReference type="InterPro" id="IPR036188">
    <property type="entry name" value="FAD/NAD-bd_sf"/>
</dbReference>
<dbReference type="STRING" id="1391654.AKJ09_05620"/>
<dbReference type="Proteomes" id="UP000064967">
    <property type="component" value="Chromosome"/>
</dbReference>
<dbReference type="OrthoDB" id="5499180at2"/>
<evidence type="ECO:0000313" key="4">
    <source>
        <dbReference type="EMBL" id="AKU98956.1"/>
    </source>
</evidence>
<feature type="domain" description="FAD-binding" evidence="3">
    <location>
        <begin position="11"/>
        <end position="343"/>
    </location>
</feature>
<dbReference type="InterPro" id="IPR050493">
    <property type="entry name" value="FAD-dep_Monooxygenase_BioMet"/>
</dbReference>
<organism evidence="4 5">
    <name type="scientific">Labilithrix luteola</name>
    <dbReference type="NCBI Taxonomy" id="1391654"/>
    <lineage>
        <taxon>Bacteria</taxon>
        <taxon>Pseudomonadati</taxon>
        <taxon>Myxococcota</taxon>
        <taxon>Polyangia</taxon>
        <taxon>Polyangiales</taxon>
        <taxon>Labilitrichaceae</taxon>
        <taxon>Labilithrix</taxon>
    </lineage>
</organism>
<dbReference type="SUPFAM" id="SSF51905">
    <property type="entry name" value="FAD/NAD(P)-binding domain"/>
    <property type="match status" value="1"/>
</dbReference>
<name>A0A0K1PZZ0_9BACT</name>
<dbReference type="Gene3D" id="3.50.50.60">
    <property type="entry name" value="FAD/NAD(P)-binding domain"/>
    <property type="match status" value="1"/>
</dbReference>